<evidence type="ECO:0000256" key="3">
    <source>
        <dbReference type="ARBA" id="ARBA00025596"/>
    </source>
</evidence>
<dbReference type="InterPro" id="IPR004640">
    <property type="entry name" value="HscB"/>
</dbReference>
<reference evidence="6 7" key="1">
    <citation type="submission" date="2021-04" db="EMBL/GenBank/DDBJ databases">
        <title>The genome sequence of Ideonella sp. 3Y2.</title>
        <authorList>
            <person name="Liu Y."/>
        </authorList>
    </citation>
    <scope>NUCLEOTIDE SEQUENCE [LARGE SCALE GENOMIC DNA]</scope>
    <source>
        <strain evidence="6 7">3Y2</strain>
    </source>
</reference>
<dbReference type="GO" id="GO:0051087">
    <property type="term" value="F:protein-folding chaperone binding"/>
    <property type="evidence" value="ECO:0007669"/>
    <property type="project" value="InterPro"/>
</dbReference>
<gene>
    <name evidence="4 6" type="primary">hscB</name>
    <name evidence="6" type="ORF">KAK03_12870</name>
</gene>
<dbReference type="GO" id="GO:0001671">
    <property type="term" value="F:ATPase activator activity"/>
    <property type="evidence" value="ECO:0007669"/>
    <property type="project" value="InterPro"/>
</dbReference>
<evidence type="ECO:0000256" key="2">
    <source>
        <dbReference type="ARBA" id="ARBA00023186"/>
    </source>
</evidence>
<dbReference type="EMBL" id="JAGQDD010000008">
    <property type="protein sequence ID" value="MBQ0931378.1"/>
    <property type="molecule type" value="Genomic_DNA"/>
</dbReference>
<dbReference type="Gene3D" id="1.10.287.110">
    <property type="entry name" value="DnaJ domain"/>
    <property type="match status" value="1"/>
</dbReference>
<dbReference type="SUPFAM" id="SSF46565">
    <property type="entry name" value="Chaperone J-domain"/>
    <property type="match status" value="1"/>
</dbReference>
<dbReference type="GO" id="GO:0006457">
    <property type="term" value="P:protein folding"/>
    <property type="evidence" value="ECO:0007669"/>
    <property type="project" value="UniProtKB-UniRule"/>
</dbReference>
<dbReference type="InterPro" id="IPR001623">
    <property type="entry name" value="DnaJ_domain"/>
</dbReference>
<comment type="caution">
    <text evidence="6">The sequence shown here is derived from an EMBL/GenBank/DDBJ whole genome shotgun (WGS) entry which is preliminary data.</text>
</comment>
<dbReference type="Gene3D" id="1.20.1280.20">
    <property type="entry name" value="HscB, C-terminal domain"/>
    <property type="match status" value="1"/>
</dbReference>
<dbReference type="HAMAP" id="MF_00682">
    <property type="entry name" value="HscB"/>
    <property type="match status" value="1"/>
</dbReference>
<dbReference type="RefSeq" id="WP_210854358.1">
    <property type="nucleotide sequence ID" value="NZ_JAGQDD010000008.1"/>
</dbReference>
<dbReference type="PANTHER" id="PTHR14021:SF15">
    <property type="entry name" value="IRON-SULFUR CLUSTER CO-CHAPERONE PROTEIN HSCB"/>
    <property type="match status" value="1"/>
</dbReference>
<dbReference type="NCBIfam" id="NF002935">
    <property type="entry name" value="PRK03578.1"/>
    <property type="match status" value="1"/>
</dbReference>
<sequence length="172" mass="19477">MKLQDDDFTLFGVPATFAQTRAQLDERWRQLQAQVHPDRFAAEGTAAQRVAMQWAVRVNEAYARLKDPLARAQYLCELRGAPIDAERNTAMPAAFLMQQMQWREALDEARDLAAVEALDDDVARLGRAMFDDLARLLDEQGDAAAAAQQVRALMFVQRFRADLSRRLEALDP</sequence>
<dbReference type="InterPro" id="IPR036869">
    <property type="entry name" value="J_dom_sf"/>
</dbReference>
<dbReference type="Proteomes" id="UP000676246">
    <property type="component" value="Unassembled WGS sequence"/>
</dbReference>
<dbReference type="NCBIfam" id="TIGR00714">
    <property type="entry name" value="hscB"/>
    <property type="match status" value="1"/>
</dbReference>
<accession>A0A940Y9K0</accession>
<comment type="similarity">
    <text evidence="1 4">Belongs to the HscB family.</text>
</comment>
<dbReference type="GO" id="GO:0051259">
    <property type="term" value="P:protein complex oligomerization"/>
    <property type="evidence" value="ECO:0007669"/>
    <property type="project" value="InterPro"/>
</dbReference>
<comment type="subunit">
    <text evidence="4">Interacts with HscA and stimulates its ATPase activity.</text>
</comment>
<evidence type="ECO:0000313" key="6">
    <source>
        <dbReference type="EMBL" id="MBQ0931378.1"/>
    </source>
</evidence>
<dbReference type="InterPro" id="IPR036386">
    <property type="entry name" value="HscB_C_sf"/>
</dbReference>
<dbReference type="GO" id="GO:1990230">
    <property type="term" value="C:iron-sulfur cluster transfer complex"/>
    <property type="evidence" value="ECO:0007669"/>
    <property type="project" value="TreeGrafter"/>
</dbReference>
<dbReference type="CDD" id="cd06257">
    <property type="entry name" value="DnaJ"/>
    <property type="match status" value="1"/>
</dbReference>
<dbReference type="PANTHER" id="PTHR14021">
    <property type="entry name" value="IRON-SULFUR CLUSTER CO-CHAPERONE PROTEIN HSCB"/>
    <property type="match status" value="1"/>
</dbReference>
<keyword evidence="7" id="KW-1185">Reference proteome</keyword>
<proteinExistence type="inferred from homology"/>
<dbReference type="AlphaFoldDB" id="A0A940Y9K0"/>
<dbReference type="Pfam" id="PF07743">
    <property type="entry name" value="HSCB_C"/>
    <property type="match status" value="1"/>
</dbReference>
<dbReference type="GO" id="GO:0044571">
    <property type="term" value="P:[2Fe-2S] cluster assembly"/>
    <property type="evidence" value="ECO:0007669"/>
    <property type="project" value="InterPro"/>
</dbReference>
<evidence type="ECO:0000256" key="1">
    <source>
        <dbReference type="ARBA" id="ARBA00010476"/>
    </source>
</evidence>
<protein>
    <recommendedName>
        <fullName evidence="4">Co-chaperone protein HscB homolog</fullName>
    </recommendedName>
</protein>
<evidence type="ECO:0000259" key="5">
    <source>
        <dbReference type="PROSITE" id="PS50076"/>
    </source>
</evidence>
<evidence type="ECO:0000313" key="7">
    <source>
        <dbReference type="Proteomes" id="UP000676246"/>
    </source>
</evidence>
<dbReference type="SUPFAM" id="SSF47144">
    <property type="entry name" value="HSC20 (HSCB), C-terminal oligomerisation domain"/>
    <property type="match status" value="1"/>
</dbReference>
<dbReference type="InterPro" id="IPR009073">
    <property type="entry name" value="HscB_oligo_C"/>
</dbReference>
<dbReference type="PROSITE" id="PS50076">
    <property type="entry name" value="DNAJ_2"/>
    <property type="match status" value="1"/>
</dbReference>
<dbReference type="SMART" id="SM00271">
    <property type="entry name" value="DnaJ"/>
    <property type="match status" value="1"/>
</dbReference>
<comment type="function">
    <text evidence="3 4">Co-chaperone involved in the maturation of iron-sulfur cluster-containing proteins. Seems to help targeting proteins to be folded toward HscA.</text>
</comment>
<name>A0A940Y9K0_9BURK</name>
<evidence type="ECO:0000256" key="4">
    <source>
        <dbReference type="HAMAP-Rule" id="MF_00682"/>
    </source>
</evidence>
<organism evidence="6 7">
    <name type="scientific">Ideonella alba</name>
    <dbReference type="NCBI Taxonomy" id="2824118"/>
    <lineage>
        <taxon>Bacteria</taxon>
        <taxon>Pseudomonadati</taxon>
        <taxon>Pseudomonadota</taxon>
        <taxon>Betaproteobacteria</taxon>
        <taxon>Burkholderiales</taxon>
        <taxon>Sphaerotilaceae</taxon>
        <taxon>Ideonella</taxon>
    </lineage>
</organism>
<keyword evidence="2 4" id="KW-0143">Chaperone</keyword>
<feature type="domain" description="J" evidence="5">
    <location>
        <begin position="6"/>
        <end position="78"/>
    </location>
</feature>